<sequence length="1108" mass="126051">MAIVRSDRVDVSRLDSFGLMSDDAETSGSEDCDVSELGEVGTELCQVGDQRFNIPFELCDLEDLGSVLSVETWNDCLSEEERFRLAEFLPDMEQETVWQTLAELFEGKDFHFGSPMASFFSCLKSGVFEPKVGVYRRGLIAFQRRQHYYFLKEYQDSMVKRLVDMRDVWEQYEAYAIEDRVRLLNSVCNQRRLNGAVDLKRGFLKQRVKKRSIKTARGDSPKSYELGFDVNAKQRKLLMGNHWLSLDQIDGGGSDSEDLDYKAGMYGVQSTSRDSAIVRPRRSKSGKKEEFLRHYDAPRQLGIYYEDHEGYAQLAHYHGGSKKHRDATVASYDDELLYKRKRVKHSENDQVYSGGEVVSVEHPVKFADLNIRSQKPMREEEFGNHRRRIGSHSALAYGTTPKIQMVDLYSYPDQRSKPSQEQSRSKLARKWEMPEMRMEYARNSSLFDQQEDVLYGVSDLDGENKHVNLLVNQYAYSSEKMEEGHLVDIGRMTCDPRKADKLMKKNKKLNRGSSKHAPDVGPYFAESRHQKGEKHNHCYQSKSKSGGRSFPLSRKLGTLPSDIYTPEIKWKATTKSDHPWSVLDSEKGSLNAGTHNYMQSRVDSHRVRSSMPLAVCNSTGKEEKVNLHSIYPNELNESVHFQSTLDDEVEQNFLKDDGKRKMDSRFISLAAMTPPLVTSDKEAMETQAELGSENMPFTLITPTVYNCFSFSIIHLLSAVQRALIADTKDESEFCVPLQNDDSPIHPQRNIIVNTPDNLVRKSVPVLNVSEIVSRVKSDPGDPCILETQEPLQELVRGVLKIFSSKTAPLGAEDWKALVSYEKSNRSWSWVGPLPSILSDEENDEERTSSEAWGIPHKLLVKLVDAFANWLKTVQDTLQQIGCLQSLPLSMFPTSDEKERFRDLKSHKNPNTISPSSSEVRAHFQREEVLRYSVSDRAFFYTAADGKKSSVAPLKNGGSKPNSRAREHFMLKVDRPAHVSILCLVRDAAARLPGSIGTRADISTLLRDSKYIVDDVSDSQINQVVSGALDRLHSQRDPCVQFDNDRKLWVYLHREREEEDFEDDGTSSTKKWKRPRKSLPGNSYPEAINDYDSHATRNPTSSGSPGDFI</sequence>
<protein>
    <submittedName>
        <fullName evidence="1">Nuclear factor related to kappa-B-binding protein</fullName>
    </submittedName>
</protein>
<name>A0ACB7U9A7_DIOAL</name>
<proteinExistence type="predicted"/>
<dbReference type="EMBL" id="CM037028">
    <property type="protein sequence ID" value="KAH7656830.1"/>
    <property type="molecule type" value="Genomic_DNA"/>
</dbReference>
<accession>A0ACB7U9A7</accession>
<gene>
    <name evidence="1" type="ORF">IHE45_18G099500</name>
</gene>
<evidence type="ECO:0000313" key="2">
    <source>
        <dbReference type="Proteomes" id="UP000827976"/>
    </source>
</evidence>
<comment type="caution">
    <text evidence="1">The sequence shown here is derived from an EMBL/GenBank/DDBJ whole genome shotgun (WGS) entry which is preliminary data.</text>
</comment>
<organism evidence="1 2">
    <name type="scientific">Dioscorea alata</name>
    <name type="common">Purple yam</name>
    <dbReference type="NCBI Taxonomy" id="55571"/>
    <lineage>
        <taxon>Eukaryota</taxon>
        <taxon>Viridiplantae</taxon>
        <taxon>Streptophyta</taxon>
        <taxon>Embryophyta</taxon>
        <taxon>Tracheophyta</taxon>
        <taxon>Spermatophyta</taxon>
        <taxon>Magnoliopsida</taxon>
        <taxon>Liliopsida</taxon>
        <taxon>Dioscoreales</taxon>
        <taxon>Dioscoreaceae</taxon>
        <taxon>Dioscorea</taxon>
    </lineage>
</organism>
<reference evidence="2" key="1">
    <citation type="journal article" date="2022" name="Nat. Commun.">
        <title>Chromosome evolution and the genetic basis of agronomically important traits in greater yam.</title>
        <authorList>
            <person name="Bredeson J.V."/>
            <person name="Lyons J.B."/>
            <person name="Oniyinde I.O."/>
            <person name="Okereke N.R."/>
            <person name="Kolade O."/>
            <person name="Nnabue I."/>
            <person name="Nwadili C.O."/>
            <person name="Hribova E."/>
            <person name="Parker M."/>
            <person name="Nwogha J."/>
            <person name="Shu S."/>
            <person name="Carlson J."/>
            <person name="Kariba R."/>
            <person name="Muthemba S."/>
            <person name="Knop K."/>
            <person name="Barton G.J."/>
            <person name="Sherwood A.V."/>
            <person name="Lopez-Montes A."/>
            <person name="Asiedu R."/>
            <person name="Jamnadass R."/>
            <person name="Muchugi A."/>
            <person name="Goodstein D."/>
            <person name="Egesi C.N."/>
            <person name="Featherston J."/>
            <person name="Asfaw A."/>
            <person name="Simpson G.G."/>
            <person name="Dolezel J."/>
            <person name="Hendre P.S."/>
            <person name="Van Deynze A."/>
            <person name="Kumar P.L."/>
            <person name="Obidiegwu J.E."/>
            <person name="Bhattacharjee R."/>
            <person name="Rokhsar D.S."/>
        </authorList>
    </citation>
    <scope>NUCLEOTIDE SEQUENCE [LARGE SCALE GENOMIC DNA]</scope>
    <source>
        <strain evidence="2">cv. TDa95/00328</strain>
    </source>
</reference>
<evidence type="ECO:0000313" key="1">
    <source>
        <dbReference type="EMBL" id="KAH7656830.1"/>
    </source>
</evidence>
<dbReference type="Proteomes" id="UP000827976">
    <property type="component" value="Chromosome 18"/>
</dbReference>
<keyword evidence="2" id="KW-1185">Reference proteome</keyword>